<dbReference type="Proteomes" id="UP000593577">
    <property type="component" value="Unassembled WGS sequence"/>
</dbReference>
<comment type="caution">
    <text evidence="1">The sequence shown here is derived from an EMBL/GenBank/DDBJ whole genome shotgun (WGS) entry which is preliminary data.</text>
</comment>
<name>A0A7J8YEG0_GOSAI</name>
<gene>
    <name evidence="1" type="ORF">Goari_021487</name>
</gene>
<reference evidence="1 2" key="1">
    <citation type="journal article" date="2019" name="Genome Biol. Evol.">
        <title>Insights into the evolution of the New World diploid cottons (Gossypium, subgenus Houzingenia) based on genome sequencing.</title>
        <authorList>
            <person name="Grover C.E."/>
            <person name="Arick M.A. 2nd"/>
            <person name="Thrash A."/>
            <person name="Conover J.L."/>
            <person name="Sanders W.S."/>
            <person name="Peterson D.G."/>
            <person name="Frelichowski J.E."/>
            <person name="Scheffler J.A."/>
            <person name="Scheffler B.E."/>
            <person name="Wendel J.F."/>
        </authorList>
    </citation>
    <scope>NUCLEOTIDE SEQUENCE [LARGE SCALE GENOMIC DNA]</scope>
    <source>
        <strain evidence="1">185</strain>
        <tissue evidence="1">Leaf</tissue>
    </source>
</reference>
<evidence type="ECO:0000313" key="1">
    <source>
        <dbReference type="EMBL" id="MBA0697973.1"/>
    </source>
</evidence>
<dbReference type="EMBL" id="JABFAA010000012">
    <property type="protein sequence ID" value="MBA0697973.1"/>
    <property type="molecule type" value="Genomic_DNA"/>
</dbReference>
<organism evidence="1 2">
    <name type="scientific">Gossypium aridum</name>
    <name type="common">American cotton</name>
    <name type="synonym">Erioxylum aridum</name>
    <dbReference type="NCBI Taxonomy" id="34290"/>
    <lineage>
        <taxon>Eukaryota</taxon>
        <taxon>Viridiplantae</taxon>
        <taxon>Streptophyta</taxon>
        <taxon>Embryophyta</taxon>
        <taxon>Tracheophyta</taxon>
        <taxon>Spermatophyta</taxon>
        <taxon>Magnoliopsida</taxon>
        <taxon>eudicotyledons</taxon>
        <taxon>Gunneridae</taxon>
        <taxon>Pentapetalae</taxon>
        <taxon>rosids</taxon>
        <taxon>malvids</taxon>
        <taxon>Malvales</taxon>
        <taxon>Malvaceae</taxon>
        <taxon>Malvoideae</taxon>
        <taxon>Gossypium</taxon>
    </lineage>
</organism>
<dbReference type="AlphaFoldDB" id="A0A7J8YEG0"/>
<accession>A0A7J8YEG0</accession>
<proteinExistence type="predicted"/>
<evidence type="ECO:0000313" key="2">
    <source>
        <dbReference type="Proteomes" id="UP000593577"/>
    </source>
</evidence>
<sequence length="17" mass="1949">MKKMGSLLMGLLRMILI</sequence>
<protein>
    <submittedName>
        <fullName evidence="1">Uncharacterized protein</fullName>
    </submittedName>
</protein>
<keyword evidence="2" id="KW-1185">Reference proteome</keyword>